<dbReference type="EMBL" id="GBXM01030517">
    <property type="protein sequence ID" value="JAH78060.1"/>
    <property type="molecule type" value="Transcribed_RNA"/>
</dbReference>
<reference evidence="1" key="1">
    <citation type="submission" date="2014-11" db="EMBL/GenBank/DDBJ databases">
        <authorList>
            <person name="Amaro Gonzalez C."/>
        </authorList>
    </citation>
    <scope>NUCLEOTIDE SEQUENCE</scope>
</reference>
<sequence length="34" mass="3946">MAPKVKSIEMVFFFPKARYLLSHGIHLPVLTNFL</sequence>
<evidence type="ECO:0000313" key="1">
    <source>
        <dbReference type="EMBL" id="JAH78060.1"/>
    </source>
</evidence>
<organism evidence="1">
    <name type="scientific">Anguilla anguilla</name>
    <name type="common">European freshwater eel</name>
    <name type="synonym">Muraena anguilla</name>
    <dbReference type="NCBI Taxonomy" id="7936"/>
    <lineage>
        <taxon>Eukaryota</taxon>
        <taxon>Metazoa</taxon>
        <taxon>Chordata</taxon>
        <taxon>Craniata</taxon>
        <taxon>Vertebrata</taxon>
        <taxon>Euteleostomi</taxon>
        <taxon>Actinopterygii</taxon>
        <taxon>Neopterygii</taxon>
        <taxon>Teleostei</taxon>
        <taxon>Anguilliformes</taxon>
        <taxon>Anguillidae</taxon>
        <taxon>Anguilla</taxon>
    </lineage>
</organism>
<name>A0A0E9VKW4_ANGAN</name>
<dbReference type="AlphaFoldDB" id="A0A0E9VKW4"/>
<proteinExistence type="predicted"/>
<protein>
    <submittedName>
        <fullName evidence="1">Uncharacterized protein</fullName>
    </submittedName>
</protein>
<accession>A0A0E9VKW4</accession>
<reference evidence="1" key="2">
    <citation type="journal article" date="2015" name="Fish Shellfish Immunol.">
        <title>Early steps in the European eel (Anguilla anguilla)-Vibrio vulnificus interaction in the gills: Role of the RtxA13 toxin.</title>
        <authorList>
            <person name="Callol A."/>
            <person name="Pajuelo D."/>
            <person name="Ebbesson L."/>
            <person name="Teles M."/>
            <person name="MacKenzie S."/>
            <person name="Amaro C."/>
        </authorList>
    </citation>
    <scope>NUCLEOTIDE SEQUENCE</scope>
</reference>